<protein>
    <submittedName>
        <fullName evidence="2">Uncharacterized protein</fullName>
    </submittedName>
</protein>
<feature type="signal peptide" evidence="1">
    <location>
        <begin position="1"/>
        <end position="19"/>
    </location>
</feature>
<proteinExistence type="predicted"/>
<dbReference type="EMBL" id="GEDC01000454">
    <property type="protein sequence ID" value="JAS36844.1"/>
    <property type="molecule type" value="Transcribed_RNA"/>
</dbReference>
<gene>
    <name evidence="2" type="ORF">g.941</name>
</gene>
<sequence length="230" mass="26640">MISRFSIILMLPLATLILGQNEGTCGTKYVNTEEGVIYEKFTDVDYCFWAFPEDKYYFDITAQRLRVTKEYGNLYNATVITTWLGGYKTVIHVTNIYLGNGIVYEIPQDKYGYDTLPSHQAQIFATSRFASEKYNYVAYYSCINNNDHSEGRNIKDSRFLAVDCSYTMTLEDLDYVSLKDCEQNFNGSYILVYPYLSKSCGYELGCDNSQYEPYCDSGLNQEYYDYEQIC</sequence>
<organism evidence="2">
    <name type="scientific">Clastoptera arizonana</name>
    <name type="common">Arizona spittle bug</name>
    <dbReference type="NCBI Taxonomy" id="38151"/>
    <lineage>
        <taxon>Eukaryota</taxon>
        <taxon>Metazoa</taxon>
        <taxon>Ecdysozoa</taxon>
        <taxon>Arthropoda</taxon>
        <taxon>Hexapoda</taxon>
        <taxon>Insecta</taxon>
        <taxon>Pterygota</taxon>
        <taxon>Neoptera</taxon>
        <taxon>Paraneoptera</taxon>
        <taxon>Hemiptera</taxon>
        <taxon>Auchenorrhyncha</taxon>
        <taxon>Cercopoidea</taxon>
        <taxon>Clastopteridae</taxon>
        <taxon>Clastoptera</taxon>
    </lineage>
</organism>
<accession>A0A1B6EG43</accession>
<reference evidence="2" key="1">
    <citation type="submission" date="2015-12" db="EMBL/GenBank/DDBJ databases">
        <title>De novo transcriptome assembly of four potential Pierce s Disease insect vectors from Arizona vineyards.</title>
        <authorList>
            <person name="Tassone E.E."/>
        </authorList>
    </citation>
    <scope>NUCLEOTIDE SEQUENCE</scope>
</reference>
<dbReference type="AlphaFoldDB" id="A0A1B6EG43"/>
<name>A0A1B6EG43_9HEMI</name>
<evidence type="ECO:0000313" key="2">
    <source>
        <dbReference type="EMBL" id="JAS36844.1"/>
    </source>
</evidence>
<feature type="chain" id="PRO_5008582083" evidence="1">
    <location>
        <begin position="20"/>
        <end position="230"/>
    </location>
</feature>
<evidence type="ECO:0000256" key="1">
    <source>
        <dbReference type="SAM" id="SignalP"/>
    </source>
</evidence>
<keyword evidence="1" id="KW-0732">Signal</keyword>